<evidence type="ECO:0000313" key="1">
    <source>
        <dbReference type="EMBL" id="CAK0871504.1"/>
    </source>
</evidence>
<proteinExistence type="predicted"/>
<protein>
    <submittedName>
        <fullName evidence="1">Uncharacterized protein</fullName>
    </submittedName>
</protein>
<comment type="caution">
    <text evidence="1">The sequence shown here is derived from an EMBL/GenBank/DDBJ whole genome shotgun (WGS) entry which is preliminary data.</text>
</comment>
<evidence type="ECO:0000313" key="2">
    <source>
        <dbReference type="Proteomes" id="UP001189429"/>
    </source>
</evidence>
<gene>
    <name evidence="1" type="ORF">PCOR1329_LOCUS57327</name>
</gene>
<accession>A0ABN9VGU1</accession>
<keyword evidence="2" id="KW-1185">Reference proteome</keyword>
<dbReference type="Proteomes" id="UP001189429">
    <property type="component" value="Unassembled WGS sequence"/>
</dbReference>
<feature type="non-terminal residue" evidence="1">
    <location>
        <position position="1"/>
    </location>
</feature>
<organism evidence="1 2">
    <name type="scientific">Prorocentrum cordatum</name>
    <dbReference type="NCBI Taxonomy" id="2364126"/>
    <lineage>
        <taxon>Eukaryota</taxon>
        <taxon>Sar</taxon>
        <taxon>Alveolata</taxon>
        <taxon>Dinophyceae</taxon>
        <taxon>Prorocentrales</taxon>
        <taxon>Prorocentraceae</taxon>
        <taxon>Prorocentrum</taxon>
    </lineage>
</organism>
<name>A0ABN9VGU1_9DINO</name>
<dbReference type="EMBL" id="CAUYUJ010017079">
    <property type="protein sequence ID" value="CAK0871504.1"/>
    <property type="molecule type" value="Genomic_DNA"/>
</dbReference>
<sequence>PVWLKRAWIELWPEAAAARLAAAVAARRGDRPAAARSALGVPCGGAVGLSRWEVAADRVFRTLQLRVRDLGRLAGARGEVEGRSGGPARVTQDLPRLVRLPELGLPVELALASGFFAPVCADQPTLGFHLTIPQDAHGGLTAP</sequence>
<reference evidence="1" key="1">
    <citation type="submission" date="2023-10" db="EMBL/GenBank/DDBJ databases">
        <authorList>
            <person name="Chen Y."/>
            <person name="Shah S."/>
            <person name="Dougan E. K."/>
            <person name="Thang M."/>
            <person name="Chan C."/>
        </authorList>
    </citation>
    <scope>NUCLEOTIDE SEQUENCE [LARGE SCALE GENOMIC DNA]</scope>
</reference>